<evidence type="ECO:0000313" key="2">
    <source>
        <dbReference type="EMBL" id="CRZ12904.1"/>
    </source>
</evidence>
<keyword evidence="1" id="KW-0175">Coiled coil</keyword>
<name>A0A0H5RVX5_9EUKA</name>
<dbReference type="EMBL" id="HACM01012462">
    <property type="protein sequence ID" value="CRZ12904.1"/>
    <property type="molecule type" value="Transcribed_RNA"/>
</dbReference>
<dbReference type="AlphaFoldDB" id="A0A0H5RVX5"/>
<feature type="coiled-coil region" evidence="1">
    <location>
        <begin position="14"/>
        <end position="119"/>
    </location>
</feature>
<organism evidence="2">
    <name type="scientific">Spongospora subterranea</name>
    <dbReference type="NCBI Taxonomy" id="70186"/>
    <lineage>
        <taxon>Eukaryota</taxon>
        <taxon>Sar</taxon>
        <taxon>Rhizaria</taxon>
        <taxon>Endomyxa</taxon>
        <taxon>Phytomyxea</taxon>
        <taxon>Plasmodiophorida</taxon>
        <taxon>Plasmodiophoridae</taxon>
        <taxon>Spongospora</taxon>
    </lineage>
</organism>
<reference evidence="2" key="1">
    <citation type="submission" date="2015-04" db="EMBL/GenBank/DDBJ databases">
        <title>The genome sequence of the plant pathogenic Rhizarian Plasmodiophora brassicae reveals insights in its biotrophic life cycle and the origin of chitin synthesis.</title>
        <authorList>
            <person name="Schwelm A."/>
            <person name="Fogelqvist J."/>
            <person name="Knaust A."/>
            <person name="Julke S."/>
            <person name="Lilja T."/>
            <person name="Dhandapani V."/>
            <person name="Bonilla-Rosso G."/>
            <person name="Karlsson M."/>
            <person name="Shevchenko A."/>
            <person name="Choi S.R."/>
            <person name="Kim H.G."/>
            <person name="Park J.Y."/>
            <person name="Lim Y.P."/>
            <person name="Ludwig-Muller J."/>
            <person name="Dixelius C."/>
        </authorList>
    </citation>
    <scope>NUCLEOTIDE SEQUENCE</scope>
    <source>
        <tissue evidence="2">Potato root galls</tissue>
    </source>
</reference>
<feature type="non-terminal residue" evidence="2">
    <location>
        <position position="120"/>
    </location>
</feature>
<accession>A0A0H5RVX5</accession>
<evidence type="ECO:0000256" key="1">
    <source>
        <dbReference type="SAM" id="Coils"/>
    </source>
</evidence>
<proteinExistence type="predicted"/>
<protein>
    <submittedName>
        <fullName evidence="2">Uncharacterized protein</fullName>
    </submittedName>
</protein>
<sequence length="120" mass="14119">ACQLSDSNLSIRDVERTMNEHRQLEYNLDRAANALIVLSHENEGDQNNDAKHVKQTEELHQVAVKRFQERIDMLERELQQTKKALLDYQTWRKASKSNINKLRQEFIELKMALKDANITN</sequence>
<feature type="non-terminal residue" evidence="2">
    <location>
        <position position="1"/>
    </location>
</feature>